<accession>A0ABX3XSI8</accession>
<keyword evidence="2" id="KW-1185">Reference proteome</keyword>
<sequence length="60" mass="6651">MLTLSDRSLMSYAESAQRGYLERESTSVVPILTAYHQLQADAHSQAASVTLIRQLRKGIS</sequence>
<evidence type="ECO:0008006" key="3">
    <source>
        <dbReference type="Google" id="ProtNLM"/>
    </source>
</evidence>
<name>A0ABX3XSI8_STRPT</name>
<dbReference type="Proteomes" id="UP000194225">
    <property type="component" value="Unassembled WGS sequence"/>
</dbReference>
<reference evidence="1 2" key="1">
    <citation type="submission" date="2016-09" db="EMBL/GenBank/DDBJ databases">
        <title>Streptomyces platensis DSM40041, a candidate organism with high potential of specific P450 cytochromes.</title>
        <authorList>
            <person name="Grumaz C."/>
            <person name="Vainshtein Y."/>
            <person name="Kirstahler P."/>
            <person name="Sohn K."/>
        </authorList>
    </citation>
    <scope>NUCLEOTIDE SEQUENCE [LARGE SCALE GENOMIC DNA]</scope>
    <source>
        <strain evidence="1 2">DSM 40041</strain>
    </source>
</reference>
<evidence type="ECO:0000313" key="1">
    <source>
        <dbReference type="EMBL" id="OSY42278.1"/>
    </source>
</evidence>
<proteinExistence type="predicted"/>
<evidence type="ECO:0000313" key="2">
    <source>
        <dbReference type="Proteomes" id="UP000194225"/>
    </source>
</evidence>
<gene>
    <name evidence="1" type="ORF">BG653_04849</name>
</gene>
<comment type="caution">
    <text evidence="1">The sequence shown here is derived from an EMBL/GenBank/DDBJ whole genome shotgun (WGS) entry which is preliminary data.</text>
</comment>
<protein>
    <recommendedName>
        <fullName evidence="3">Transcriptional regulator</fullName>
    </recommendedName>
</protein>
<organism evidence="1 2">
    <name type="scientific">Streptomyces platensis</name>
    <dbReference type="NCBI Taxonomy" id="58346"/>
    <lineage>
        <taxon>Bacteria</taxon>
        <taxon>Bacillati</taxon>
        <taxon>Actinomycetota</taxon>
        <taxon>Actinomycetes</taxon>
        <taxon>Kitasatosporales</taxon>
        <taxon>Streptomycetaceae</taxon>
        <taxon>Streptomyces</taxon>
    </lineage>
</organism>
<dbReference type="EMBL" id="MIGA01000036">
    <property type="protein sequence ID" value="OSY42278.1"/>
    <property type="molecule type" value="Genomic_DNA"/>
</dbReference>